<evidence type="ECO:0000313" key="1">
    <source>
        <dbReference type="EMBL" id="GFY57575.1"/>
    </source>
</evidence>
<proteinExistence type="predicted"/>
<comment type="caution">
    <text evidence="1">The sequence shown here is derived from an EMBL/GenBank/DDBJ whole genome shotgun (WGS) entry which is preliminary data.</text>
</comment>
<accession>A0A8X6XPM9</accession>
<dbReference type="AlphaFoldDB" id="A0A8X6XPM9"/>
<name>A0A8X6XPM9_9ARAC</name>
<dbReference type="OrthoDB" id="6427993at2759"/>
<dbReference type="EMBL" id="BMAV01011596">
    <property type="protein sequence ID" value="GFY57575.1"/>
    <property type="molecule type" value="Genomic_DNA"/>
</dbReference>
<keyword evidence="2" id="KW-1185">Reference proteome</keyword>
<dbReference type="Proteomes" id="UP000886998">
    <property type="component" value="Unassembled WGS sequence"/>
</dbReference>
<protein>
    <submittedName>
        <fullName evidence="1">Uncharacterized protein</fullName>
    </submittedName>
</protein>
<sequence length="167" mass="18526">MRYISQGLPSLETLCSLMCLPNPVYQKAYDKINAKIADVSEALGNASMKKAAAEETIIHDTLNSVLISGDGNWKTCGHTSLIGVCTLIGARLRVLDMIISSYCKGCDSYKGPKFGPKYSAFWLNTQTLAQKNLLPGSSWRNGSLRNTEFFFFRSEQKQCFGSQQYSE</sequence>
<gene>
    <name evidence="1" type="primary">AVEN_199854_1</name>
    <name evidence="1" type="ORF">TNIN_327621</name>
</gene>
<organism evidence="1 2">
    <name type="scientific">Trichonephila inaurata madagascariensis</name>
    <dbReference type="NCBI Taxonomy" id="2747483"/>
    <lineage>
        <taxon>Eukaryota</taxon>
        <taxon>Metazoa</taxon>
        <taxon>Ecdysozoa</taxon>
        <taxon>Arthropoda</taxon>
        <taxon>Chelicerata</taxon>
        <taxon>Arachnida</taxon>
        <taxon>Araneae</taxon>
        <taxon>Araneomorphae</taxon>
        <taxon>Entelegynae</taxon>
        <taxon>Araneoidea</taxon>
        <taxon>Nephilidae</taxon>
        <taxon>Trichonephila</taxon>
        <taxon>Trichonephila inaurata</taxon>
    </lineage>
</organism>
<evidence type="ECO:0000313" key="2">
    <source>
        <dbReference type="Proteomes" id="UP000886998"/>
    </source>
</evidence>
<reference evidence="1" key="1">
    <citation type="submission" date="2020-08" db="EMBL/GenBank/DDBJ databases">
        <title>Multicomponent nature underlies the extraordinary mechanical properties of spider dragline silk.</title>
        <authorList>
            <person name="Kono N."/>
            <person name="Nakamura H."/>
            <person name="Mori M."/>
            <person name="Yoshida Y."/>
            <person name="Ohtoshi R."/>
            <person name="Malay A.D."/>
            <person name="Moran D.A.P."/>
            <person name="Tomita M."/>
            <person name="Numata K."/>
            <person name="Arakawa K."/>
        </authorList>
    </citation>
    <scope>NUCLEOTIDE SEQUENCE</scope>
</reference>